<keyword evidence="4" id="KW-1185">Reference proteome</keyword>
<dbReference type="InterPro" id="IPR017946">
    <property type="entry name" value="PLC-like_Pdiesterase_TIM-brl"/>
</dbReference>
<keyword evidence="1" id="KW-1133">Transmembrane helix</keyword>
<proteinExistence type="predicted"/>
<sequence>MMNNQIRNITHVVAQWSQQHWRGLTVIVVIIMGLWLNNTSLFVPTQHPRILAHRGLAQTFDYSKVGNDTNTAAIIDKPEHPYLENTIPSMRAAFDHGADVVELDLKLTKDQQLAVFHDSTLEYRTEAKGKIGNYTMAELKQLDIGYGYTADGGKTFPFRGKGVGLMPTLDEVLAAFPHKDLLLHVKDGNHQTYEVLWGKLRAMNPERFKQITVYGNDDGIAWLRQQSATLRLCSKTMMKAGLLRYLAVGWTGYVPHELHNMELHIPRRYAPLLWGWPGKFVDRMAAVNTRVMLVEGDGQWSAGFDTAESVTQIPPQFGGYVWTNRVDRVQPVLLH</sequence>
<dbReference type="HOGENOM" id="CLU_074029_0_0_11"/>
<evidence type="ECO:0000259" key="2">
    <source>
        <dbReference type="PROSITE" id="PS51704"/>
    </source>
</evidence>
<evidence type="ECO:0000256" key="1">
    <source>
        <dbReference type="SAM" id="Phobius"/>
    </source>
</evidence>
<comment type="caution">
    <text evidence="3">The sequence shown here is derived from an EMBL/GenBank/DDBJ whole genome shotgun (WGS) entry which is preliminary data.</text>
</comment>
<dbReference type="RefSeq" id="WP_006063467.1">
    <property type="nucleotide sequence ID" value="NZ_KB290831.1"/>
</dbReference>
<reference evidence="3 4" key="1">
    <citation type="submission" date="2012-05" db="EMBL/GenBank/DDBJ databases">
        <authorList>
            <person name="Weinstock G."/>
            <person name="Sodergren E."/>
            <person name="Lobos E.A."/>
            <person name="Fulton L."/>
            <person name="Fulton R."/>
            <person name="Courtney L."/>
            <person name="Fronick C."/>
            <person name="O'Laughlin M."/>
            <person name="Godfrey J."/>
            <person name="Wilson R.M."/>
            <person name="Miner T."/>
            <person name="Farmer C."/>
            <person name="Delehaunty K."/>
            <person name="Cordes M."/>
            <person name="Minx P."/>
            <person name="Tomlinson C."/>
            <person name="Chen J."/>
            <person name="Wollam A."/>
            <person name="Pepin K.H."/>
            <person name="Bhonagiri V."/>
            <person name="Zhang X."/>
            <person name="Suruliraj S."/>
            <person name="Warren W."/>
            <person name="Mitreva M."/>
            <person name="Mardis E.R."/>
            <person name="Wilson R.K."/>
        </authorList>
    </citation>
    <scope>NUCLEOTIDE SEQUENCE [LARGE SCALE GENOMIC DNA]</scope>
    <source>
        <strain evidence="3 4">F0235</strain>
    </source>
</reference>
<dbReference type="STRING" id="1035195.HMPREF9997_01231"/>
<dbReference type="PATRIC" id="fig|1035195.3.peg.1108"/>
<dbReference type="SUPFAM" id="SSF51695">
    <property type="entry name" value="PLC-like phosphodiesterases"/>
    <property type="match status" value="1"/>
</dbReference>
<dbReference type="PROSITE" id="PS51704">
    <property type="entry name" value="GP_PDE"/>
    <property type="match status" value="1"/>
</dbReference>
<dbReference type="GO" id="GO:0006629">
    <property type="term" value="P:lipid metabolic process"/>
    <property type="evidence" value="ECO:0007669"/>
    <property type="project" value="InterPro"/>
</dbReference>
<protein>
    <submittedName>
        <fullName evidence="3">Glycerophosphodiester phosphodiesterase family protein</fullName>
    </submittedName>
</protein>
<keyword evidence="1" id="KW-0472">Membrane</keyword>
<gene>
    <name evidence="3" type="ORF">HMPREF9997_01231</name>
</gene>
<dbReference type="AlphaFoldDB" id="L1MIG6"/>
<dbReference type="InterPro" id="IPR030395">
    <property type="entry name" value="GP_PDE_dom"/>
</dbReference>
<dbReference type="eggNOG" id="COG0584">
    <property type="taxonomic scope" value="Bacteria"/>
</dbReference>
<dbReference type="Proteomes" id="UP000010445">
    <property type="component" value="Unassembled WGS sequence"/>
</dbReference>
<dbReference type="Pfam" id="PF03009">
    <property type="entry name" value="GDPD"/>
    <property type="match status" value="1"/>
</dbReference>
<evidence type="ECO:0000313" key="4">
    <source>
        <dbReference type="Proteomes" id="UP000010445"/>
    </source>
</evidence>
<feature type="domain" description="GP-PDE" evidence="2">
    <location>
        <begin position="65"/>
        <end position="333"/>
    </location>
</feature>
<evidence type="ECO:0000313" key="3">
    <source>
        <dbReference type="EMBL" id="EKX90734.1"/>
    </source>
</evidence>
<keyword evidence="1" id="KW-0812">Transmembrane</keyword>
<organism evidence="3 4">
    <name type="scientific">Corynebacterium durum F0235</name>
    <dbReference type="NCBI Taxonomy" id="1035195"/>
    <lineage>
        <taxon>Bacteria</taxon>
        <taxon>Bacillati</taxon>
        <taxon>Actinomycetota</taxon>
        <taxon>Actinomycetes</taxon>
        <taxon>Mycobacteriales</taxon>
        <taxon>Corynebacteriaceae</taxon>
        <taxon>Corynebacterium</taxon>
    </lineage>
</organism>
<dbReference type="PANTHER" id="PTHR43805">
    <property type="entry name" value="GLYCEROPHOSPHORYL DIESTER PHOSPHODIESTERASE"/>
    <property type="match status" value="1"/>
</dbReference>
<name>L1MIG6_9CORY</name>
<dbReference type="Gene3D" id="3.20.20.190">
    <property type="entry name" value="Phosphatidylinositol (PI) phosphodiesterase"/>
    <property type="match status" value="1"/>
</dbReference>
<dbReference type="PANTHER" id="PTHR43805:SF1">
    <property type="entry name" value="GP-PDE DOMAIN-CONTAINING PROTEIN"/>
    <property type="match status" value="1"/>
</dbReference>
<accession>L1MIG6</accession>
<dbReference type="GO" id="GO:0008081">
    <property type="term" value="F:phosphoric diester hydrolase activity"/>
    <property type="evidence" value="ECO:0007669"/>
    <property type="project" value="InterPro"/>
</dbReference>
<dbReference type="EMBL" id="AMEM01000017">
    <property type="protein sequence ID" value="EKX90734.1"/>
    <property type="molecule type" value="Genomic_DNA"/>
</dbReference>
<feature type="transmembrane region" description="Helical" evidence="1">
    <location>
        <begin position="21"/>
        <end position="43"/>
    </location>
</feature>